<evidence type="ECO:0000313" key="1">
    <source>
        <dbReference type="EMBL" id="KYF50419.1"/>
    </source>
</evidence>
<gene>
    <name evidence="1" type="ORF">BE04_26595</name>
</gene>
<dbReference type="EMBL" id="JELX01004086">
    <property type="protein sequence ID" value="KYF50419.1"/>
    <property type="molecule type" value="Genomic_DNA"/>
</dbReference>
<dbReference type="AlphaFoldDB" id="A0A150P402"/>
<reference evidence="1 2" key="1">
    <citation type="submission" date="2014-02" db="EMBL/GenBank/DDBJ databases">
        <title>The small core and large imbalanced accessory genome model reveals a collaborative survival strategy of Sorangium cellulosum strains in nature.</title>
        <authorList>
            <person name="Han K."/>
            <person name="Peng R."/>
            <person name="Blom J."/>
            <person name="Li Y.-Z."/>
        </authorList>
    </citation>
    <scope>NUCLEOTIDE SEQUENCE [LARGE SCALE GENOMIC DNA]</scope>
    <source>
        <strain evidence="1 2">So0157-18</strain>
    </source>
</reference>
<protein>
    <submittedName>
        <fullName evidence="1">Uncharacterized protein</fullName>
    </submittedName>
</protein>
<dbReference type="Proteomes" id="UP000075604">
    <property type="component" value="Unassembled WGS sequence"/>
</dbReference>
<evidence type="ECO:0000313" key="2">
    <source>
        <dbReference type="Proteomes" id="UP000075604"/>
    </source>
</evidence>
<name>A0A150P402_SORCE</name>
<proteinExistence type="predicted"/>
<organism evidence="1 2">
    <name type="scientific">Sorangium cellulosum</name>
    <name type="common">Polyangium cellulosum</name>
    <dbReference type="NCBI Taxonomy" id="56"/>
    <lineage>
        <taxon>Bacteria</taxon>
        <taxon>Pseudomonadati</taxon>
        <taxon>Myxococcota</taxon>
        <taxon>Polyangia</taxon>
        <taxon>Polyangiales</taxon>
        <taxon>Polyangiaceae</taxon>
        <taxon>Sorangium</taxon>
    </lineage>
</organism>
<sequence length="80" mass="8767">MLTERYTADAICNAMGLPAFIDPGLSLPALRLLLMPSFDPEVCITLTGAAGDERLSVVALTESLWQQAAPRRLSVWREHV</sequence>
<comment type="caution">
    <text evidence="1">The sequence shown here is derived from an EMBL/GenBank/DDBJ whole genome shotgun (WGS) entry which is preliminary data.</text>
</comment>
<accession>A0A150P402</accession>